<gene>
    <name evidence="1" type="ORF">BaRGS_00013129</name>
</gene>
<comment type="caution">
    <text evidence="1">The sequence shown here is derived from an EMBL/GenBank/DDBJ whole genome shotgun (WGS) entry which is preliminary data.</text>
</comment>
<dbReference type="EMBL" id="JACVVK020000073">
    <property type="protein sequence ID" value="KAK7495682.1"/>
    <property type="molecule type" value="Genomic_DNA"/>
</dbReference>
<dbReference type="AlphaFoldDB" id="A0ABD0L8I7"/>
<dbReference type="Proteomes" id="UP001519460">
    <property type="component" value="Unassembled WGS sequence"/>
</dbReference>
<reference evidence="1 2" key="1">
    <citation type="journal article" date="2023" name="Sci. Data">
        <title>Genome assembly of the Korean intertidal mud-creeper Batillaria attramentaria.</title>
        <authorList>
            <person name="Patra A.K."/>
            <person name="Ho P.T."/>
            <person name="Jun S."/>
            <person name="Lee S.J."/>
            <person name="Kim Y."/>
            <person name="Won Y.J."/>
        </authorList>
    </citation>
    <scope>NUCLEOTIDE SEQUENCE [LARGE SCALE GENOMIC DNA]</scope>
    <source>
        <strain evidence="1">Wonlab-2016</strain>
    </source>
</reference>
<evidence type="ECO:0000313" key="2">
    <source>
        <dbReference type="Proteomes" id="UP001519460"/>
    </source>
</evidence>
<proteinExistence type="predicted"/>
<protein>
    <recommendedName>
        <fullName evidence="3">Secreted protein</fullName>
    </recommendedName>
</protein>
<keyword evidence="2" id="KW-1185">Reference proteome</keyword>
<sequence length="109" mass="12370">MQIPVSLCLILRHFQQHIQAAKSRCKPVTVPSLATFLNSHKSQSTGSHCDETEKRCAMNKAKYKSGNMLPSLNCQKSMIRFLSNQSITAFTQFMPVSTIIRSNPWNRKD</sequence>
<organism evidence="1 2">
    <name type="scientific">Batillaria attramentaria</name>
    <dbReference type="NCBI Taxonomy" id="370345"/>
    <lineage>
        <taxon>Eukaryota</taxon>
        <taxon>Metazoa</taxon>
        <taxon>Spiralia</taxon>
        <taxon>Lophotrochozoa</taxon>
        <taxon>Mollusca</taxon>
        <taxon>Gastropoda</taxon>
        <taxon>Caenogastropoda</taxon>
        <taxon>Sorbeoconcha</taxon>
        <taxon>Cerithioidea</taxon>
        <taxon>Batillariidae</taxon>
        <taxon>Batillaria</taxon>
    </lineage>
</organism>
<accession>A0ABD0L8I7</accession>
<name>A0ABD0L8I7_9CAEN</name>
<evidence type="ECO:0000313" key="1">
    <source>
        <dbReference type="EMBL" id="KAK7495682.1"/>
    </source>
</evidence>
<evidence type="ECO:0008006" key="3">
    <source>
        <dbReference type="Google" id="ProtNLM"/>
    </source>
</evidence>